<reference evidence="3" key="1">
    <citation type="journal article" date="2020" name="Stud. Mycol.">
        <title>101 Dothideomycetes genomes: a test case for predicting lifestyles and emergence of pathogens.</title>
        <authorList>
            <person name="Haridas S."/>
            <person name="Albert R."/>
            <person name="Binder M."/>
            <person name="Bloem J."/>
            <person name="Labutti K."/>
            <person name="Salamov A."/>
            <person name="Andreopoulos B."/>
            <person name="Baker S."/>
            <person name="Barry K."/>
            <person name="Bills G."/>
            <person name="Bluhm B."/>
            <person name="Cannon C."/>
            <person name="Castanera R."/>
            <person name="Culley D."/>
            <person name="Daum C."/>
            <person name="Ezra D."/>
            <person name="Gonzalez J."/>
            <person name="Henrissat B."/>
            <person name="Kuo A."/>
            <person name="Liang C."/>
            <person name="Lipzen A."/>
            <person name="Lutzoni F."/>
            <person name="Magnuson J."/>
            <person name="Mondo S."/>
            <person name="Nolan M."/>
            <person name="Ohm R."/>
            <person name="Pangilinan J."/>
            <person name="Park H.-J."/>
            <person name="Ramirez L."/>
            <person name="Alfaro M."/>
            <person name="Sun H."/>
            <person name="Tritt A."/>
            <person name="Yoshinaga Y."/>
            <person name="Zwiers L.-H."/>
            <person name="Turgeon B."/>
            <person name="Goodwin S."/>
            <person name="Spatafora J."/>
            <person name="Crous P."/>
            <person name="Grigoriev I."/>
        </authorList>
    </citation>
    <scope>NUCLEOTIDE SEQUENCE</scope>
    <source>
        <strain evidence="3">CBS 175.79</strain>
    </source>
</reference>
<dbReference type="GeneID" id="54283897"/>
<feature type="transmembrane region" description="Helical" evidence="1">
    <location>
        <begin position="6"/>
        <end position="26"/>
    </location>
</feature>
<proteinExistence type="predicted"/>
<dbReference type="InterPro" id="IPR048273">
    <property type="entry name" value="Luciferase"/>
</dbReference>
<dbReference type="Proteomes" id="UP000799778">
    <property type="component" value="Unassembled WGS sequence"/>
</dbReference>
<protein>
    <recommendedName>
        <fullName evidence="2">Luciferase domain-containing protein</fullName>
    </recommendedName>
</protein>
<dbReference type="OrthoDB" id="5358398at2759"/>
<accession>A0A6A5Y865</accession>
<keyword evidence="1" id="KW-0472">Membrane</keyword>
<dbReference type="RefSeq" id="XP_033389280.1">
    <property type="nucleotide sequence ID" value="XM_033526500.1"/>
</dbReference>
<organism evidence="3 4">
    <name type="scientific">Aaosphaeria arxii CBS 175.79</name>
    <dbReference type="NCBI Taxonomy" id="1450172"/>
    <lineage>
        <taxon>Eukaryota</taxon>
        <taxon>Fungi</taxon>
        <taxon>Dikarya</taxon>
        <taxon>Ascomycota</taxon>
        <taxon>Pezizomycotina</taxon>
        <taxon>Dothideomycetes</taxon>
        <taxon>Pleosporomycetidae</taxon>
        <taxon>Pleosporales</taxon>
        <taxon>Pleosporales incertae sedis</taxon>
        <taxon>Aaosphaeria</taxon>
    </lineage>
</organism>
<dbReference type="PANTHER" id="PTHR38695:SF1">
    <property type="entry name" value="AMINO ACID PERMEASE_ SLC12A DOMAIN-CONTAINING PROTEIN"/>
    <property type="match status" value="1"/>
</dbReference>
<dbReference type="PANTHER" id="PTHR38695">
    <property type="entry name" value="AMINO ACID PERMEASE_ SLC12A DOMAIN-CONTAINING PROTEIN"/>
    <property type="match status" value="1"/>
</dbReference>
<keyword evidence="1" id="KW-0812">Transmembrane</keyword>
<evidence type="ECO:0000313" key="3">
    <source>
        <dbReference type="EMBL" id="KAF2020941.1"/>
    </source>
</evidence>
<dbReference type="AlphaFoldDB" id="A0A6A5Y865"/>
<dbReference type="Pfam" id="PF17648">
    <property type="entry name" value="Luciferase"/>
    <property type="match status" value="1"/>
</dbReference>
<gene>
    <name evidence="3" type="ORF">BU24DRAFT_416600</name>
</gene>
<dbReference type="InterPro" id="IPR040841">
    <property type="entry name" value="Luciferase_dom"/>
</dbReference>
<sequence>MSSSRVAIASSIAVATSTLAGALLWADYRAWKNKGTGGTPSTLAGYYKIQKWGLYLLFHPQDLHDPSFIPDGGPSYLSEFPEREFERPGLTRWVLPQRQQRVSQTQGTQESLSTILPSLANSDAYKDLIYTGPSKTEGGTGTAIYVRPEVPTINPKAKAIFYEIAHVHPSDSSLHVYLSPRDARVVVEKKWGERFSVDWIAPKSWVLVYAPRNATEVEVIREIVEAGIKFAVEGGKEN</sequence>
<name>A0A6A5Y865_9PLEO</name>
<evidence type="ECO:0000256" key="1">
    <source>
        <dbReference type="SAM" id="Phobius"/>
    </source>
</evidence>
<keyword evidence="1" id="KW-1133">Transmembrane helix</keyword>
<evidence type="ECO:0000313" key="4">
    <source>
        <dbReference type="Proteomes" id="UP000799778"/>
    </source>
</evidence>
<dbReference type="EMBL" id="ML978066">
    <property type="protein sequence ID" value="KAF2020941.1"/>
    <property type="molecule type" value="Genomic_DNA"/>
</dbReference>
<keyword evidence="4" id="KW-1185">Reference proteome</keyword>
<evidence type="ECO:0000259" key="2">
    <source>
        <dbReference type="Pfam" id="PF17648"/>
    </source>
</evidence>
<feature type="domain" description="Luciferase" evidence="2">
    <location>
        <begin position="163"/>
        <end position="226"/>
    </location>
</feature>